<dbReference type="EMBL" id="BRPK01000010">
    <property type="protein sequence ID" value="GLB41763.1"/>
    <property type="molecule type" value="Genomic_DNA"/>
</dbReference>
<dbReference type="AlphaFoldDB" id="A0A9P3PUE0"/>
<proteinExistence type="predicted"/>
<organism evidence="1 3">
    <name type="scientific">Lyophyllum shimeji</name>
    <name type="common">Hon-shimeji</name>
    <name type="synonym">Tricholoma shimeji</name>
    <dbReference type="NCBI Taxonomy" id="47721"/>
    <lineage>
        <taxon>Eukaryota</taxon>
        <taxon>Fungi</taxon>
        <taxon>Dikarya</taxon>
        <taxon>Basidiomycota</taxon>
        <taxon>Agaricomycotina</taxon>
        <taxon>Agaricomycetes</taxon>
        <taxon>Agaricomycetidae</taxon>
        <taxon>Agaricales</taxon>
        <taxon>Tricholomatineae</taxon>
        <taxon>Lyophyllaceae</taxon>
        <taxon>Lyophyllum</taxon>
    </lineage>
</organism>
<reference evidence="1" key="1">
    <citation type="submission" date="2022-07" db="EMBL/GenBank/DDBJ databases">
        <title>The genome of Lyophyllum shimeji provides insight into the initial evolution of ectomycorrhizal fungal genome.</title>
        <authorList>
            <person name="Kobayashi Y."/>
            <person name="Shibata T."/>
            <person name="Hirakawa H."/>
            <person name="Shigenobu S."/>
            <person name="Nishiyama T."/>
            <person name="Yamada A."/>
            <person name="Hasebe M."/>
            <person name="Kawaguchi M."/>
        </authorList>
    </citation>
    <scope>NUCLEOTIDE SEQUENCE</scope>
    <source>
        <strain evidence="1">AT787</strain>
    </source>
</reference>
<comment type="caution">
    <text evidence="1">The sequence shown here is derived from an EMBL/GenBank/DDBJ whole genome shotgun (WGS) entry which is preliminary data.</text>
</comment>
<keyword evidence="3" id="KW-1185">Reference proteome</keyword>
<accession>A0A9P3PUE0</accession>
<evidence type="ECO:0000313" key="3">
    <source>
        <dbReference type="Proteomes" id="UP001063166"/>
    </source>
</evidence>
<evidence type="ECO:0000313" key="2">
    <source>
        <dbReference type="EMBL" id="GLB42409.1"/>
    </source>
</evidence>
<dbReference type="Proteomes" id="UP001063166">
    <property type="component" value="Unassembled WGS sequence"/>
</dbReference>
<gene>
    <name evidence="1" type="ORF">LshimejAT787_1003630</name>
    <name evidence="2" type="ORF">LshimejAT787_1104240</name>
</gene>
<dbReference type="EMBL" id="BRPK01000011">
    <property type="protein sequence ID" value="GLB42409.1"/>
    <property type="molecule type" value="Genomic_DNA"/>
</dbReference>
<evidence type="ECO:0000313" key="1">
    <source>
        <dbReference type="EMBL" id="GLB41763.1"/>
    </source>
</evidence>
<sequence length="81" mass="9392">MRFIDKNPHQSRNGIRGCEPLPKWLVLETHLRRGMTKTFRKCSTHLAHGRRPCFAIDSCSTKPRAQETIGLLFYEVLRGIL</sequence>
<name>A0A9P3PUE0_LYOSH</name>
<protein>
    <submittedName>
        <fullName evidence="1">Uncharacterized protein</fullName>
    </submittedName>
</protein>